<dbReference type="RefSeq" id="WP_104069131.1">
    <property type="nucleotide sequence ID" value="NZ_PRDS01000001.1"/>
</dbReference>
<reference evidence="2 3" key="1">
    <citation type="submission" date="2018-01" db="EMBL/GenBank/DDBJ databases">
        <title>Genomic Encyclopedia of Archaeal and Bacterial Type Strains, Phase II (KMG-II): from individual species to whole genera.</title>
        <authorList>
            <person name="Goeker M."/>
        </authorList>
    </citation>
    <scope>NUCLEOTIDE SEQUENCE [LARGE SCALE GENOMIC DNA]</scope>
    <source>
        <strain evidence="2 3">DSM 12048</strain>
    </source>
</reference>
<feature type="domain" description="DSBA-like thioredoxin" evidence="1">
    <location>
        <begin position="9"/>
        <end position="208"/>
    </location>
</feature>
<dbReference type="GO" id="GO:0016853">
    <property type="term" value="F:isomerase activity"/>
    <property type="evidence" value="ECO:0007669"/>
    <property type="project" value="UniProtKB-KW"/>
</dbReference>
<keyword evidence="3" id="KW-1185">Reference proteome</keyword>
<evidence type="ECO:0000259" key="1">
    <source>
        <dbReference type="Pfam" id="PF01323"/>
    </source>
</evidence>
<dbReference type="Gene3D" id="3.40.30.10">
    <property type="entry name" value="Glutaredoxin"/>
    <property type="match status" value="1"/>
</dbReference>
<dbReference type="CDD" id="cd03024">
    <property type="entry name" value="DsbA_FrnE"/>
    <property type="match status" value="1"/>
</dbReference>
<dbReference type="PANTHER" id="PTHR13887">
    <property type="entry name" value="GLUTATHIONE S-TRANSFERASE KAPPA"/>
    <property type="match status" value="1"/>
</dbReference>
<proteinExistence type="predicted"/>
<dbReference type="GO" id="GO:0016491">
    <property type="term" value="F:oxidoreductase activity"/>
    <property type="evidence" value="ECO:0007669"/>
    <property type="project" value="InterPro"/>
</dbReference>
<comment type="caution">
    <text evidence="2">The sequence shown here is derived from an EMBL/GenBank/DDBJ whole genome shotgun (WGS) entry which is preliminary data.</text>
</comment>
<dbReference type="Proteomes" id="UP000239736">
    <property type="component" value="Unassembled WGS sequence"/>
</dbReference>
<protein>
    <submittedName>
        <fullName evidence="2">Putative DsbA family dithiol-disulfide isomerase</fullName>
    </submittedName>
</protein>
<dbReference type="PANTHER" id="PTHR13887:SF41">
    <property type="entry name" value="THIOREDOXIN SUPERFAMILY PROTEIN"/>
    <property type="match status" value="1"/>
</dbReference>
<dbReference type="Pfam" id="PF01323">
    <property type="entry name" value="DSBA"/>
    <property type="match status" value="1"/>
</dbReference>
<evidence type="ECO:0000313" key="2">
    <source>
        <dbReference type="EMBL" id="PPB82604.1"/>
    </source>
</evidence>
<dbReference type="InterPro" id="IPR001853">
    <property type="entry name" value="DSBA-like_thioredoxin_dom"/>
</dbReference>
<dbReference type="AlphaFoldDB" id="A0A2S5JM84"/>
<accession>A0A2S5JM84</accession>
<keyword evidence="2" id="KW-0413">Isomerase</keyword>
<organism evidence="2 3">
    <name type="scientific">Albidovulum inexpectatum</name>
    <dbReference type="NCBI Taxonomy" id="196587"/>
    <lineage>
        <taxon>Bacteria</taxon>
        <taxon>Pseudomonadati</taxon>
        <taxon>Pseudomonadota</taxon>
        <taxon>Alphaproteobacteria</taxon>
        <taxon>Rhodobacterales</taxon>
        <taxon>Paracoccaceae</taxon>
        <taxon>Albidovulum</taxon>
    </lineage>
</organism>
<dbReference type="OrthoDB" id="9799122at2"/>
<evidence type="ECO:0000313" key="3">
    <source>
        <dbReference type="Proteomes" id="UP000239736"/>
    </source>
</evidence>
<gene>
    <name evidence="2" type="ORF">LV82_00542</name>
</gene>
<dbReference type="EMBL" id="PRDS01000001">
    <property type="protein sequence ID" value="PPB82604.1"/>
    <property type="molecule type" value="Genomic_DNA"/>
</dbReference>
<dbReference type="InterPro" id="IPR036249">
    <property type="entry name" value="Thioredoxin-like_sf"/>
</dbReference>
<dbReference type="SUPFAM" id="SSF52833">
    <property type="entry name" value="Thioredoxin-like"/>
    <property type="match status" value="1"/>
</dbReference>
<name>A0A2S5JM84_9RHOB</name>
<sequence length="216" mass="24185">MNNAPTLRIDIVSDVMCPWCIIGYLQLARALQQTGTAAEIHWHPFELNPDMPPEGQNLREHVAEKYGATAAQSEASRRQMAALGADLGFAFRFGEDSRIWNSFAAHQLLHWANLQGRQHDLKMAMFRAHFTQGRNMADAQVLADIAGEIGLDRDEARAVLRDGRFAEEVRAHEAFWLKQGIRGVPSMVFDRQYLVTGAQGVENYADILRQIAARGA</sequence>